<feature type="domain" description="GPI inositol-deacylase PGAP1-like alpha/beta" evidence="2">
    <location>
        <begin position="164"/>
        <end position="264"/>
    </location>
</feature>
<reference evidence="3 4" key="1">
    <citation type="submission" date="2016-03" db="EMBL/GenBank/DDBJ databases">
        <authorList>
            <person name="Devillers H."/>
        </authorList>
    </citation>
    <scope>NUCLEOTIDE SEQUENCE [LARGE SCALE GENOMIC DNA]</scope>
    <source>
        <strain evidence="3">CBS 10888</strain>
    </source>
</reference>
<dbReference type="GO" id="GO:0004806">
    <property type="term" value="F:triacylglycerol lipase activity"/>
    <property type="evidence" value="ECO:0007669"/>
    <property type="project" value="EnsemblFungi"/>
</dbReference>
<dbReference type="AlphaFoldDB" id="A0A1G4JZY2"/>
<evidence type="ECO:0000313" key="4">
    <source>
        <dbReference type="Proteomes" id="UP000190274"/>
    </source>
</evidence>
<dbReference type="SUPFAM" id="SSF53474">
    <property type="entry name" value="alpha/beta-Hydrolases"/>
    <property type="match status" value="1"/>
</dbReference>
<evidence type="ECO:0000256" key="1">
    <source>
        <dbReference type="RuleBase" id="RU365011"/>
    </source>
</evidence>
<dbReference type="GO" id="GO:0015031">
    <property type="term" value="P:protein transport"/>
    <property type="evidence" value="ECO:0007669"/>
    <property type="project" value="UniProtKB-KW"/>
</dbReference>
<dbReference type="GO" id="GO:0005743">
    <property type="term" value="C:mitochondrial inner membrane"/>
    <property type="evidence" value="ECO:0007669"/>
    <property type="project" value="EnsemblFungi"/>
</dbReference>
<dbReference type="GO" id="GO:0019433">
    <property type="term" value="P:triglyceride catabolic process"/>
    <property type="evidence" value="ECO:0007669"/>
    <property type="project" value="EnsemblFungi"/>
</dbReference>
<proteinExistence type="inferred from homology"/>
<dbReference type="InterPro" id="IPR029058">
    <property type="entry name" value="AB_hydrolase_fold"/>
</dbReference>
<dbReference type="OrthoDB" id="5592486at2759"/>
<dbReference type="Pfam" id="PF07819">
    <property type="entry name" value="PGAP1"/>
    <property type="match status" value="1"/>
</dbReference>
<dbReference type="GO" id="GO:0005758">
    <property type="term" value="C:mitochondrial intermembrane space"/>
    <property type="evidence" value="ECO:0007669"/>
    <property type="project" value="EnsemblFungi"/>
</dbReference>
<keyword evidence="1" id="KW-0256">Endoplasmic reticulum</keyword>
<dbReference type="Proteomes" id="UP000190274">
    <property type="component" value="Chromosome H"/>
</dbReference>
<keyword evidence="1" id="KW-0378">Hydrolase</keyword>
<dbReference type="GO" id="GO:0005789">
    <property type="term" value="C:endoplasmic reticulum membrane"/>
    <property type="evidence" value="ECO:0007669"/>
    <property type="project" value="UniProtKB-SubCell"/>
</dbReference>
<keyword evidence="1" id="KW-0653">Protein transport</keyword>
<dbReference type="STRING" id="1266660.A0A1G4JZY2"/>
<dbReference type="InterPro" id="IPR012908">
    <property type="entry name" value="PGAP1-ab_dom-like"/>
</dbReference>
<accession>A0A1G4JZY2</accession>
<name>A0A1G4JZY2_9SACH</name>
<keyword evidence="1" id="KW-0813">Transport</keyword>
<sequence>MLFLPHTVWGTVSTTWLHKEPFQPDETKTHPSLRCVSHAFGDADLQAFQQSYDKVIKHDFERRQTAGRTHLKLAKFSAPKNPIVLCHGLSGFDRLIILPSVGHLTRILTSHSKSSNSEQFLEEESENSRLKGLLEVEYWFGVQQALEAKGCTVISAKVPGFASIEERARTLNDCIERETRSLRISKNEDAIYNTEENVSSSKTRDPIKVNLIAHSMGGLDCRFLISNIPNKNFEVVTLTTVSTPHRGSEMADFVVELSKNVQKKLAVGEPTRILPLAIYQLTTKNMESFNKKTQDDPGVKYMSYGASMCPKWYNIFNTSWHIVFKRSNGVPNDGLVSVESSKWGEYMGTIKNADHLDIINWKNKLQKDISNVFAPKREIEQKLEPDVDMLEFYLGVANNLAKKGF</sequence>
<dbReference type="Gene3D" id="3.40.50.1820">
    <property type="entry name" value="alpha/beta hydrolase"/>
    <property type="match status" value="1"/>
</dbReference>
<protein>
    <recommendedName>
        <fullName evidence="1">GPI inositol-deacylase</fullName>
        <ecNumber evidence="1">3.1.-.-</ecNumber>
    </recommendedName>
</protein>
<comment type="function">
    <text evidence="1">Involved in inositol deacylation of GPI-anchored proteins which plays important roles in the quality control and ER-associated degradation of GPI-anchored proteins.</text>
</comment>
<organism evidence="3 4">
    <name type="scientific">Lachancea dasiensis</name>
    <dbReference type="NCBI Taxonomy" id="1072105"/>
    <lineage>
        <taxon>Eukaryota</taxon>
        <taxon>Fungi</taxon>
        <taxon>Dikarya</taxon>
        <taxon>Ascomycota</taxon>
        <taxon>Saccharomycotina</taxon>
        <taxon>Saccharomycetes</taxon>
        <taxon>Saccharomycetales</taxon>
        <taxon>Saccharomycetaceae</taxon>
        <taxon>Lachancea</taxon>
    </lineage>
</organism>
<dbReference type="EC" id="3.1.-.-" evidence="1"/>
<gene>
    <name evidence="3" type="ORF">LADA_0H02718G</name>
</gene>
<comment type="similarity">
    <text evidence="1">Belongs to the GPI inositol-deacylase family.</text>
</comment>
<keyword evidence="1" id="KW-0472">Membrane</keyword>
<keyword evidence="4" id="KW-1185">Reference proteome</keyword>
<dbReference type="EMBL" id="LT598461">
    <property type="protein sequence ID" value="SCU96779.1"/>
    <property type="molecule type" value="Genomic_DNA"/>
</dbReference>
<comment type="subcellular location">
    <subcellularLocation>
        <location evidence="1">Endoplasmic reticulum membrane</location>
    </subcellularLocation>
</comment>
<dbReference type="PANTHER" id="PTHR11440">
    <property type="entry name" value="LECITHIN-CHOLESTEROL ACYLTRANSFERASE-RELATED"/>
    <property type="match status" value="1"/>
</dbReference>
<evidence type="ECO:0000259" key="2">
    <source>
        <dbReference type="Pfam" id="PF07819"/>
    </source>
</evidence>
<evidence type="ECO:0000313" key="3">
    <source>
        <dbReference type="EMBL" id="SCU96779.1"/>
    </source>
</evidence>